<protein>
    <recommendedName>
        <fullName evidence="1">DUF1023 domain-containing protein</fullName>
    </recommendedName>
</protein>
<dbReference type="AlphaFoldDB" id="D3Q8H5"/>
<dbReference type="EMBL" id="CP001778">
    <property type="protein sequence ID" value="ADD42549.1"/>
    <property type="molecule type" value="Genomic_DNA"/>
</dbReference>
<reference evidence="2 3" key="1">
    <citation type="journal article" date="2009" name="Stand. Genomic Sci.">
        <title>Complete genome sequence of Stackebrandtia nassauensis type strain (LLR-40K-21).</title>
        <authorList>
            <person name="Munk C."/>
            <person name="Lapidus A."/>
            <person name="Copeland A."/>
            <person name="Jando M."/>
            <person name="Mayilraj S."/>
            <person name="Glavina Del Rio T."/>
            <person name="Nolan M."/>
            <person name="Chen F."/>
            <person name="Lucas S."/>
            <person name="Tice H."/>
            <person name="Cheng J.F."/>
            <person name="Han C."/>
            <person name="Detter J.C."/>
            <person name="Bruce D."/>
            <person name="Goodwin L."/>
            <person name="Chain P."/>
            <person name="Pitluck S."/>
            <person name="Goker M."/>
            <person name="Ovchinikova G."/>
            <person name="Pati A."/>
            <person name="Ivanova N."/>
            <person name="Mavromatis K."/>
            <person name="Chen A."/>
            <person name="Palaniappan K."/>
            <person name="Land M."/>
            <person name="Hauser L."/>
            <person name="Chang Y.J."/>
            <person name="Jeffries C.D."/>
            <person name="Bristow J."/>
            <person name="Eisen J.A."/>
            <person name="Markowitz V."/>
            <person name="Hugenholtz P."/>
            <person name="Kyrpides N.C."/>
            <person name="Klenk H.P."/>
        </authorList>
    </citation>
    <scope>NUCLEOTIDE SEQUENCE [LARGE SCALE GENOMIC DNA]</scope>
    <source>
        <strain evidence="3">DSM 44728 / CIP 108903 / NRRL B-16338 / NBRC 102104 / LLR-40K-21</strain>
    </source>
</reference>
<proteinExistence type="predicted"/>
<dbReference type="ESTHER" id="stanl-d3q8h5">
    <property type="family name" value="Duf_1023"/>
</dbReference>
<feature type="domain" description="DUF1023" evidence="1">
    <location>
        <begin position="285"/>
        <end position="452"/>
    </location>
</feature>
<gene>
    <name evidence="2" type="ordered locus">Snas_2874</name>
</gene>
<sequence>MVDYAQLTNMDTSKLTRAAEESGSLAGALSTSAQDVQTASDIPAGMWAGRDSTAASDLMATQPPPLFVASDAFKRSQAVLEDLVTDLEAARRRLQDAHDLVAGTGLTIGPDGTVTTPVVNNPAEAQANERLAQQVRDVIDEAVRMANDADDKAKDQITATALLADENAIPDNRGDTPKDVKEWWDSLSDPEKQAFIDQHPEKIGNLDGIPPEDRHKANWKSLNDAIDAKRQEIEDIRNTPGYGGPGAADDRNKVEDLQKQLDAMQNLRGIVDDPKHPDRLLMGFDPEGDGKAIIATGNPDKADNVLTHVPGMGSELSTAGNELNRVDRMVSDANQLDPTKETVGVMWLDYDAPDGISNAGTTGYAEKGAPDLAQFQDGLRATHEGAPSHNTVVGHSYGSTVVGHSLKDHGMNTDDVVFAGSPGVGVDHVSGLNTNADVHATRAQHDIIGLVPDGNTRFHVPFTDITLSSHGLNPADPAFGAHSFESSPGDKGWFPGGRSIAAHSQYWDDGNPARDEIARIVTEND</sequence>
<dbReference type="InterPro" id="IPR010427">
    <property type="entry name" value="DUF1023"/>
</dbReference>
<dbReference type="STRING" id="446470.Snas_2874"/>
<dbReference type="Proteomes" id="UP000000844">
    <property type="component" value="Chromosome"/>
</dbReference>
<organism evidence="2 3">
    <name type="scientific">Stackebrandtia nassauensis (strain DSM 44728 / CIP 108903 / NRRL B-16338 / NBRC 102104 / LLR-40K-21)</name>
    <dbReference type="NCBI Taxonomy" id="446470"/>
    <lineage>
        <taxon>Bacteria</taxon>
        <taxon>Bacillati</taxon>
        <taxon>Actinomycetota</taxon>
        <taxon>Actinomycetes</taxon>
        <taxon>Glycomycetales</taxon>
        <taxon>Glycomycetaceae</taxon>
        <taxon>Stackebrandtia</taxon>
    </lineage>
</organism>
<dbReference type="RefSeq" id="WP_013018120.1">
    <property type="nucleotide sequence ID" value="NC_013947.1"/>
</dbReference>
<dbReference type="OrthoDB" id="5969911at2"/>
<accession>D3Q8H5</accession>
<dbReference type="Pfam" id="PF06259">
    <property type="entry name" value="Abhydrolase_8"/>
    <property type="match status" value="1"/>
</dbReference>
<dbReference type="KEGG" id="sna:Snas_2874"/>
<dbReference type="InterPro" id="IPR029058">
    <property type="entry name" value="AB_hydrolase_fold"/>
</dbReference>
<dbReference type="HOGENOM" id="CLU_025057_2_1_11"/>
<evidence type="ECO:0000259" key="1">
    <source>
        <dbReference type="Pfam" id="PF06259"/>
    </source>
</evidence>
<keyword evidence="3" id="KW-1185">Reference proteome</keyword>
<name>D3Q8H5_STANL</name>
<evidence type="ECO:0000313" key="2">
    <source>
        <dbReference type="EMBL" id="ADD42549.1"/>
    </source>
</evidence>
<evidence type="ECO:0000313" key="3">
    <source>
        <dbReference type="Proteomes" id="UP000000844"/>
    </source>
</evidence>
<dbReference type="eggNOG" id="COG2931">
    <property type="taxonomic scope" value="Bacteria"/>
</dbReference>
<dbReference type="eggNOG" id="COG4099">
    <property type="taxonomic scope" value="Bacteria"/>
</dbReference>
<dbReference type="SUPFAM" id="SSF53474">
    <property type="entry name" value="alpha/beta-Hydrolases"/>
    <property type="match status" value="1"/>
</dbReference>